<dbReference type="Pfam" id="PF03125">
    <property type="entry name" value="Sre"/>
    <property type="match status" value="1"/>
</dbReference>
<evidence type="ECO:0000313" key="7">
    <source>
        <dbReference type="EMBL" id="CAB3405353.1"/>
    </source>
</evidence>
<comment type="caution">
    <text evidence="7">The sequence shown here is derived from an EMBL/GenBank/DDBJ whole genome shotgun (WGS) entry which is preliminary data.</text>
</comment>
<feature type="transmembrane region" description="Helical" evidence="6">
    <location>
        <begin position="83"/>
        <end position="105"/>
    </location>
</feature>
<protein>
    <submittedName>
        <fullName evidence="7">Uncharacterized protein</fullName>
    </submittedName>
</protein>
<keyword evidence="4 6" id="KW-1133">Transmembrane helix</keyword>
<feature type="transmembrane region" description="Helical" evidence="6">
    <location>
        <begin position="211"/>
        <end position="232"/>
    </location>
</feature>
<evidence type="ECO:0000256" key="3">
    <source>
        <dbReference type="ARBA" id="ARBA00022692"/>
    </source>
</evidence>
<dbReference type="PANTHER" id="PTHR23128">
    <property type="entry name" value="SERPENTINE RECEPTOR, CLASS E (EPSILON)-RELATED"/>
    <property type="match status" value="1"/>
</dbReference>
<dbReference type="AlphaFoldDB" id="A0A8S1ENE2"/>
<sequence>MYLVQYHKTTNFDEPHRTIFNIFAYLEAVSLILSTFLLILAGYYIKFANVHENLTSIMLYMFVDEPLYPSNDLPQSQRDFNAVVFWCSFYRIFYLLNFVMASLMAAVERYFATIFVCNYEKIKRRWIAVLIIGSSIIGSFSFTFIVHFDVLSSLTLSLFGLFLNLCSYLAFIGMYAANRRNLKRVKMRAIQNKYTLSLRFQLNENLNVMKWLKTIFTASNIVNFVLGVFYTVSNDRVLRYRDPLLCAYLYLVINHSIVLYSWMMVVGIFMADPRFRQRFLTNATFHRISAPIFGRCFPADFSQKRSLTVTEESNIYFTTLKSQWETFEVSVTSSKSTLRTVCFGLGRNV</sequence>
<dbReference type="GO" id="GO:0016020">
    <property type="term" value="C:membrane"/>
    <property type="evidence" value="ECO:0007669"/>
    <property type="project" value="UniProtKB-SubCell"/>
</dbReference>
<evidence type="ECO:0000313" key="8">
    <source>
        <dbReference type="Proteomes" id="UP000494206"/>
    </source>
</evidence>
<feature type="transmembrane region" description="Helical" evidence="6">
    <location>
        <begin position="154"/>
        <end position="177"/>
    </location>
</feature>
<feature type="transmembrane region" description="Helical" evidence="6">
    <location>
        <begin position="247"/>
        <end position="271"/>
    </location>
</feature>
<evidence type="ECO:0000256" key="4">
    <source>
        <dbReference type="ARBA" id="ARBA00022989"/>
    </source>
</evidence>
<dbReference type="EMBL" id="CADEPM010000004">
    <property type="protein sequence ID" value="CAB3405353.1"/>
    <property type="molecule type" value="Genomic_DNA"/>
</dbReference>
<keyword evidence="8" id="KW-1185">Reference proteome</keyword>
<proteinExistence type="inferred from homology"/>
<evidence type="ECO:0000256" key="5">
    <source>
        <dbReference type="ARBA" id="ARBA00023136"/>
    </source>
</evidence>
<accession>A0A8S1ENE2</accession>
<keyword evidence="5 6" id="KW-0472">Membrane</keyword>
<dbReference type="PANTHER" id="PTHR23128:SF139">
    <property type="entry name" value="SERPENTINE RECEPTOR CLASS EPSILON-1-RELATED"/>
    <property type="match status" value="1"/>
</dbReference>
<keyword evidence="3 6" id="KW-0812">Transmembrane</keyword>
<comment type="subcellular location">
    <subcellularLocation>
        <location evidence="1">Membrane</location>
        <topology evidence="1">Multi-pass membrane protein</topology>
    </subcellularLocation>
</comment>
<reference evidence="7 8" key="1">
    <citation type="submission" date="2020-04" db="EMBL/GenBank/DDBJ databases">
        <authorList>
            <person name="Laetsch R D."/>
            <person name="Stevens L."/>
            <person name="Kumar S."/>
            <person name="Blaxter L. M."/>
        </authorList>
    </citation>
    <scope>NUCLEOTIDE SEQUENCE [LARGE SCALE GENOMIC DNA]</scope>
</reference>
<dbReference type="GO" id="GO:0007606">
    <property type="term" value="P:sensory perception of chemical stimulus"/>
    <property type="evidence" value="ECO:0007669"/>
    <property type="project" value="InterPro"/>
</dbReference>
<feature type="transmembrane region" description="Helical" evidence="6">
    <location>
        <begin position="126"/>
        <end position="148"/>
    </location>
</feature>
<evidence type="ECO:0000256" key="2">
    <source>
        <dbReference type="ARBA" id="ARBA00006803"/>
    </source>
</evidence>
<name>A0A8S1ENE2_9PELO</name>
<dbReference type="OrthoDB" id="5874078at2759"/>
<feature type="transmembrane region" description="Helical" evidence="6">
    <location>
        <begin position="20"/>
        <end position="45"/>
    </location>
</feature>
<comment type="similarity">
    <text evidence="2">Belongs to the nematode receptor-like protein sre family.</text>
</comment>
<dbReference type="Proteomes" id="UP000494206">
    <property type="component" value="Unassembled WGS sequence"/>
</dbReference>
<organism evidence="7 8">
    <name type="scientific">Caenorhabditis bovis</name>
    <dbReference type="NCBI Taxonomy" id="2654633"/>
    <lineage>
        <taxon>Eukaryota</taxon>
        <taxon>Metazoa</taxon>
        <taxon>Ecdysozoa</taxon>
        <taxon>Nematoda</taxon>
        <taxon>Chromadorea</taxon>
        <taxon>Rhabditida</taxon>
        <taxon>Rhabditina</taxon>
        <taxon>Rhabditomorpha</taxon>
        <taxon>Rhabditoidea</taxon>
        <taxon>Rhabditidae</taxon>
        <taxon>Peloderinae</taxon>
        <taxon>Caenorhabditis</taxon>
    </lineage>
</organism>
<dbReference type="InterPro" id="IPR004151">
    <property type="entry name" value="7TM_GPCR_serpentine_rcpt_Sre"/>
</dbReference>
<evidence type="ECO:0000256" key="1">
    <source>
        <dbReference type="ARBA" id="ARBA00004141"/>
    </source>
</evidence>
<evidence type="ECO:0000256" key="6">
    <source>
        <dbReference type="SAM" id="Phobius"/>
    </source>
</evidence>
<gene>
    <name evidence="7" type="ORF">CBOVIS_LOCUS7561</name>
</gene>